<evidence type="ECO:0000313" key="7">
    <source>
        <dbReference type="EMBL" id="WBW71017.1"/>
    </source>
</evidence>
<dbReference type="EMBL" id="CP115611">
    <property type="protein sequence ID" value="WBW71017.1"/>
    <property type="molecule type" value="Genomic_DNA"/>
</dbReference>
<keyword evidence="8" id="KW-1185">Reference proteome</keyword>
<sequence length="105" mass="12269">MPRAPKSSKKKDPNAPKRNMSAFMFFSIANREKVKTENPDASFGAIGSLLGKKWKELTGDKRVPYEERAREDKERYERERSDYDNKIINDAKKNAKKEESEEKKE</sequence>
<dbReference type="PRINTS" id="PR00886">
    <property type="entry name" value="HIGHMOBLTY12"/>
</dbReference>
<dbReference type="SUPFAM" id="SSF47095">
    <property type="entry name" value="HMG-box"/>
    <property type="match status" value="1"/>
</dbReference>
<dbReference type="FunFam" id="1.10.30.10:FF:000016">
    <property type="entry name" value="FACT complex subunit SSRP1"/>
    <property type="match status" value="1"/>
</dbReference>
<proteinExistence type="inferred from homology"/>
<dbReference type="PANTHER" id="PTHR48112:SF22">
    <property type="entry name" value="MITOCHONDRIAL TRANSCRIPTION FACTOR A, ISOFORM B"/>
    <property type="match status" value="1"/>
</dbReference>
<evidence type="ECO:0000256" key="5">
    <source>
        <dbReference type="SAM" id="MobiDB-lite"/>
    </source>
</evidence>
<evidence type="ECO:0000256" key="3">
    <source>
        <dbReference type="ARBA" id="ARBA00043963"/>
    </source>
</evidence>
<reference evidence="7 8" key="1">
    <citation type="journal article" date="2023" name="G3 (Bethesda)">
        <title>A high-quality reference genome for the fission yeast Schizosaccharomyces osmophilus.</title>
        <authorList>
            <person name="Jia G.S."/>
            <person name="Zhang W.C."/>
            <person name="Liang Y."/>
            <person name="Liu X.H."/>
            <person name="Rhind N."/>
            <person name="Pidoux A."/>
            <person name="Brysch-Herzberg M."/>
            <person name="Du L.L."/>
        </authorList>
    </citation>
    <scope>NUCLEOTIDE SEQUENCE [LARGE SCALE GENOMIC DNA]</scope>
    <source>
        <strain evidence="7 8">CBS 15793</strain>
    </source>
</reference>
<keyword evidence="2 4" id="KW-0539">Nucleus</keyword>
<dbReference type="AlphaFoldDB" id="A0AAE9W6R3"/>
<accession>A0AAE9W6R3</accession>
<dbReference type="Gene3D" id="1.10.30.10">
    <property type="entry name" value="High mobility group box domain"/>
    <property type="match status" value="1"/>
</dbReference>
<dbReference type="RefSeq" id="XP_056035260.1">
    <property type="nucleotide sequence ID" value="XM_056180714.1"/>
</dbReference>
<comment type="similarity">
    <text evidence="3">Belongs to the NHP6 family.</text>
</comment>
<feature type="DNA-binding region" description="HMG box" evidence="4">
    <location>
        <begin position="16"/>
        <end position="84"/>
    </location>
</feature>
<feature type="region of interest" description="Disordered" evidence="5">
    <location>
        <begin position="1"/>
        <end position="20"/>
    </location>
</feature>
<dbReference type="Proteomes" id="UP001212411">
    <property type="component" value="Chromosome 1"/>
</dbReference>
<dbReference type="GO" id="GO:0005634">
    <property type="term" value="C:nucleus"/>
    <property type="evidence" value="ECO:0007669"/>
    <property type="project" value="UniProtKB-UniRule"/>
</dbReference>
<dbReference type="PANTHER" id="PTHR48112">
    <property type="entry name" value="HIGH MOBILITY GROUP PROTEIN DSP1"/>
    <property type="match status" value="1"/>
</dbReference>
<gene>
    <name evidence="7" type="primary">nhp6</name>
    <name evidence="7" type="ORF">SOMG_01921</name>
</gene>
<feature type="domain" description="HMG box" evidence="6">
    <location>
        <begin position="16"/>
        <end position="84"/>
    </location>
</feature>
<dbReference type="GO" id="GO:0003677">
    <property type="term" value="F:DNA binding"/>
    <property type="evidence" value="ECO:0007669"/>
    <property type="project" value="UniProtKB-UniRule"/>
</dbReference>
<name>A0AAE9W6R3_9SCHI</name>
<dbReference type="InterPro" id="IPR009071">
    <property type="entry name" value="HMG_box_dom"/>
</dbReference>
<dbReference type="Pfam" id="PF00505">
    <property type="entry name" value="HMG_box"/>
    <property type="match status" value="1"/>
</dbReference>
<feature type="region of interest" description="Disordered" evidence="5">
    <location>
        <begin position="67"/>
        <end position="105"/>
    </location>
</feature>
<organism evidence="7 8">
    <name type="scientific">Schizosaccharomyces osmophilus</name>
    <dbReference type="NCBI Taxonomy" id="2545709"/>
    <lineage>
        <taxon>Eukaryota</taxon>
        <taxon>Fungi</taxon>
        <taxon>Dikarya</taxon>
        <taxon>Ascomycota</taxon>
        <taxon>Taphrinomycotina</taxon>
        <taxon>Schizosaccharomycetes</taxon>
        <taxon>Schizosaccharomycetales</taxon>
        <taxon>Schizosaccharomycetaceae</taxon>
        <taxon>Schizosaccharomyces</taxon>
    </lineage>
</organism>
<evidence type="ECO:0000256" key="1">
    <source>
        <dbReference type="ARBA" id="ARBA00023125"/>
    </source>
</evidence>
<evidence type="ECO:0000256" key="4">
    <source>
        <dbReference type="PROSITE-ProRule" id="PRU00267"/>
    </source>
</evidence>
<dbReference type="KEGG" id="som:SOMG_01921"/>
<dbReference type="CDD" id="cd01390">
    <property type="entry name" value="HMG-box_NHP6-like"/>
    <property type="match status" value="1"/>
</dbReference>
<protein>
    <submittedName>
        <fullName evidence="7">HMG-box non-histone chromatin protein</fullName>
    </submittedName>
</protein>
<evidence type="ECO:0000313" key="8">
    <source>
        <dbReference type="Proteomes" id="UP001212411"/>
    </source>
</evidence>
<evidence type="ECO:0000256" key="2">
    <source>
        <dbReference type="ARBA" id="ARBA00023242"/>
    </source>
</evidence>
<evidence type="ECO:0000259" key="6">
    <source>
        <dbReference type="PROSITE" id="PS50118"/>
    </source>
</evidence>
<dbReference type="PROSITE" id="PS50118">
    <property type="entry name" value="HMG_BOX_2"/>
    <property type="match status" value="1"/>
</dbReference>
<dbReference type="InterPro" id="IPR036910">
    <property type="entry name" value="HMG_box_dom_sf"/>
</dbReference>
<dbReference type="InterPro" id="IPR050342">
    <property type="entry name" value="HMGB"/>
</dbReference>
<dbReference type="SMART" id="SM00398">
    <property type="entry name" value="HMG"/>
    <property type="match status" value="1"/>
</dbReference>
<keyword evidence="1 4" id="KW-0238">DNA-binding</keyword>
<dbReference type="GeneID" id="80875403"/>